<dbReference type="Proteomes" id="UP000216215">
    <property type="component" value="Unassembled WGS sequence"/>
</dbReference>
<accession>A0AB36RCT2</accession>
<comment type="caution">
    <text evidence="2">The sequence shown here is derived from an EMBL/GenBank/DDBJ whole genome shotgun (WGS) entry which is preliminary data.</text>
</comment>
<keyword evidence="3" id="KW-1185">Reference proteome</keyword>
<proteinExistence type="predicted"/>
<dbReference type="InterPro" id="IPR053892">
    <property type="entry name" value="MoaF-like"/>
</dbReference>
<evidence type="ECO:0000259" key="1">
    <source>
        <dbReference type="Pfam" id="PF22036"/>
    </source>
</evidence>
<name>A0AB36RCT2_9HYPH</name>
<dbReference type="RefSeq" id="WP_095484075.1">
    <property type="nucleotide sequence ID" value="NZ_CP088151.1"/>
</dbReference>
<sequence length="108" mass="11840">MAETNIFPASLIGKTFDCVFGAFVPRLTFFSPEELHVQASIGAAEIDEVVKIDMTSVRPNLVLMSWTERSGNFIVQLQDHENGIVHNYARLADGQLFCAQGAIQSVPA</sequence>
<gene>
    <name evidence="2" type="ORF">CIT25_08220</name>
</gene>
<dbReference type="Pfam" id="PF22036">
    <property type="entry name" value="MoaF_like"/>
    <property type="match status" value="1"/>
</dbReference>
<evidence type="ECO:0000313" key="3">
    <source>
        <dbReference type="Proteomes" id="UP000216215"/>
    </source>
</evidence>
<organism evidence="2 3">
    <name type="scientific">Mesorhizobium mediterraneum</name>
    <dbReference type="NCBI Taxonomy" id="43617"/>
    <lineage>
        <taxon>Bacteria</taxon>
        <taxon>Pseudomonadati</taxon>
        <taxon>Pseudomonadota</taxon>
        <taxon>Alphaproteobacteria</taxon>
        <taxon>Hyphomicrobiales</taxon>
        <taxon>Phyllobacteriaceae</taxon>
        <taxon>Mesorhizobium</taxon>
    </lineage>
</organism>
<feature type="domain" description="MoaF-like" evidence="1">
    <location>
        <begin position="12"/>
        <end position="103"/>
    </location>
</feature>
<dbReference type="AlphaFoldDB" id="A0AB36RCT2"/>
<evidence type="ECO:0000313" key="2">
    <source>
        <dbReference type="EMBL" id="PAQ02610.1"/>
    </source>
</evidence>
<dbReference type="EMBL" id="NPKI01000012">
    <property type="protein sequence ID" value="PAQ02610.1"/>
    <property type="molecule type" value="Genomic_DNA"/>
</dbReference>
<reference evidence="3" key="1">
    <citation type="submission" date="2017-08" db="EMBL/GenBank/DDBJ databases">
        <title>Mesorhizobium wenxinae sp. nov., a novel rhizobial species isolated from root nodules of chickpea (Cicer arietinum L.).</title>
        <authorList>
            <person name="Zhang J."/>
        </authorList>
    </citation>
    <scope>NUCLEOTIDE SEQUENCE [LARGE SCALE GENOMIC DNA]</scope>
    <source>
        <strain evidence="3">USDA 3392</strain>
    </source>
</reference>
<protein>
    <recommendedName>
        <fullName evidence="1">MoaF-like domain-containing protein</fullName>
    </recommendedName>
</protein>